<evidence type="ECO:0000256" key="17">
    <source>
        <dbReference type="ARBA" id="ARBA00044262"/>
    </source>
</evidence>
<evidence type="ECO:0000256" key="8">
    <source>
        <dbReference type="ARBA" id="ARBA00023180"/>
    </source>
</evidence>
<dbReference type="AlphaFoldDB" id="N1QHJ7"/>
<accession>N1QHJ7</accession>
<dbReference type="PROSITE" id="PS00616">
    <property type="entry name" value="HIS_ACID_PHOSPHAT_1"/>
    <property type="match status" value="1"/>
</dbReference>
<evidence type="ECO:0000256" key="14">
    <source>
        <dbReference type="ARBA" id="ARBA00043748"/>
    </source>
</evidence>
<dbReference type="RefSeq" id="XP_016764822.1">
    <property type="nucleotide sequence ID" value="XM_016900995.1"/>
</dbReference>
<dbReference type="InterPro" id="IPR016274">
    <property type="entry name" value="Histidine_acid_Pase_euk"/>
</dbReference>
<dbReference type="Proteomes" id="UP000016931">
    <property type="component" value="Unassembled WGS sequence"/>
</dbReference>
<evidence type="ECO:0000313" key="22">
    <source>
        <dbReference type="Proteomes" id="UP000016931"/>
    </source>
</evidence>
<evidence type="ECO:0000313" key="21">
    <source>
        <dbReference type="EMBL" id="EMF16701.1"/>
    </source>
</evidence>
<dbReference type="eggNOG" id="KOG1382">
    <property type="taxonomic scope" value="Eukaryota"/>
</dbReference>
<sequence length="462" mass="51104">MVLLLAAAATLLLSSSYAQSEYGPECDSTQKGYQCRPEISHFWGQYSPFYSVESEISSDVPSTCSVTFAQALSRHGARDPTASKTILYNATIQKIHTNVQTYPEKYAFLQNFQYSLGADQLTLFGEQEMIDSGAKFYQRYRQLASRLSPFIRSASEDRVVGSALNFTQGFHAAKTADELCDFSDPAYPYPIVIISEATGSNNTLNHGLCTNFEDGPDSTIASDAQKTWANLFVPPIQTRINNDLQGASLTVTEIIYLMDQCPFNTVASPDGTISSFCDLFTEDEWHQYNYYQTLNKFYGYSYGNPLGPTQGVGFTNELIARMTDSTVHDHTSTNHTLDDNPATFPLGMQLYADFSHDNDMTAIFSAVGLYNCTDPLSNTTLTEAGEAKGYSASYTVPFAARAYFEKLVCAGYAEEQVRVIVNDRVLPLEQCGGDEFGRCSLSKFIESLSFASSDGLWNQCFV</sequence>
<evidence type="ECO:0000256" key="6">
    <source>
        <dbReference type="ARBA" id="ARBA00022801"/>
    </source>
</evidence>
<dbReference type="OrthoDB" id="6509975at2759"/>
<dbReference type="Pfam" id="PF00328">
    <property type="entry name" value="His_Phos_2"/>
    <property type="match status" value="1"/>
</dbReference>
<dbReference type="STRING" id="692275.N1QHJ7"/>
<evidence type="ECO:0000256" key="16">
    <source>
        <dbReference type="ARBA" id="ARBA00044106"/>
    </source>
</evidence>
<evidence type="ECO:0000256" key="11">
    <source>
        <dbReference type="ARBA" id="ARBA00043670"/>
    </source>
</evidence>
<keyword evidence="20" id="KW-0732">Signal</keyword>
<comment type="subcellular location">
    <subcellularLocation>
        <location evidence="1">Secreted</location>
    </subcellularLocation>
</comment>
<feature type="disulfide bond" evidence="19">
    <location>
        <begin position="431"/>
        <end position="439"/>
    </location>
</feature>
<evidence type="ECO:0000256" key="7">
    <source>
        <dbReference type="ARBA" id="ARBA00023157"/>
    </source>
</evidence>
<dbReference type="Gene3D" id="3.40.50.1240">
    <property type="entry name" value="Phosphoglycerate mutase-like"/>
    <property type="match status" value="1"/>
</dbReference>
<evidence type="ECO:0000256" key="10">
    <source>
        <dbReference type="ARBA" id="ARBA00042300"/>
    </source>
</evidence>
<evidence type="ECO:0000256" key="2">
    <source>
        <dbReference type="ARBA" id="ARBA00005375"/>
    </source>
</evidence>
<feature type="chain" id="PRO_5004110847" description="Phytase A" evidence="20">
    <location>
        <begin position="19"/>
        <end position="462"/>
    </location>
</feature>
<dbReference type="GO" id="GO:0005576">
    <property type="term" value="C:extracellular region"/>
    <property type="evidence" value="ECO:0007669"/>
    <property type="project" value="UniProtKB-SubCell"/>
</dbReference>
<reference evidence="21 22" key="1">
    <citation type="journal article" date="2012" name="PLoS Pathog.">
        <title>Diverse lifestyles and strategies of plant pathogenesis encoded in the genomes of eighteen Dothideomycetes fungi.</title>
        <authorList>
            <person name="Ohm R.A."/>
            <person name="Feau N."/>
            <person name="Henrissat B."/>
            <person name="Schoch C.L."/>
            <person name="Horwitz B.A."/>
            <person name="Barry K.W."/>
            <person name="Condon B.J."/>
            <person name="Copeland A.C."/>
            <person name="Dhillon B."/>
            <person name="Glaser F."/>
            <person name="Hesse C.N."/>
            <person name="Kosti I."/>
            <person name="LaButti K."/>
            <person name="Lindquist E.A."/>
            <person name="Lucas S."/>
            <person name="Salamov A.A."/>
            <person name="Bradshaw R.E."/>
            <person name="Ciuffetti L."/>
            <person name="Hamelin R.C."/>
            <person name="Kema G.H.J."/>
            <person name="Lawrence C."/>
            <person name="Scott J.A."/>
            <person name="Spatafora J.W."/>
            <person name="Turgeon B.G."/>
            <person name="de Wit P.J.G.M."/>
            <person name="Zhong S."/>
            <person name="Goodwin S.B."/>
            <person name="Grigoriev I.V."/>
        </authorList>
    </citation>
    <scope>NUCLEOTIDE SEQUENCE [LARGE SCALE GENOMIC DNA]</scope>
    <source>
        <strain evidence="21 22">SO2202</strain>
    </source>
</reference>
<gene>
    <name evidence="21" type="ORF">SEPMUDRAFT_112736</name>
</gene>
<evidence type="ECO:0000256" key="9">
    <source>
        <dbReference type="ARBA" id="ARBA00041857"/>
    </source>
</evidence>
<dbReference type="GO" id="GO:0016158">
    <property type="term" value="F:inositol hexakisphosphate 3-phosphatase activity"/>
    <property type="evidence" value="ECO:0007669"/>
    <property type="project" value="UniProtKB-EC"/>
</dbReference>
<feature type="active site" description="Nucleophile" evidence="18">
    <location>
        <position position="75"/>
    </location>
</feature>
<dbReference type="PROSITE" id="PS00778">
    <property type="entry name" value="HIS_ACID_PHOSPHAT_2"/>
    <property type="match status" value="1"/>
</dbReference>
<comment type="similarity">
    <text evidence="2">Belongs to the histidine acid phosphatase family.</text>
</comment>
<feature type="disulfide bond" evidence="19">
    <location>
        <begin position="64"/>
        <end position="409"/>
    </location>
</feature>
<keyword evidence="8" id="KW-0325">Glycoprotein</keyword>
<comment type="subunit">
    <text evidence="3">Monomer.</text>
</comment>
<dbReference type="EC" id="3.1.3.8" evidence="4"/>
<evidence type="ECO:0000256" key="15">
    <source>
        <dbReference type="ARBA" id="ARBA00043788"/>
    </source>
</evidence>
<dbReference type="InterPro" id="IPR000560">
    <property type="entry name" value="His_Pase_clade-2"/>
</dbReference>
<feature type="disulfide bond" evidence="19">
    <location>
        <begin position="261"/>
        <end position="277"/>
    </location>
</feature>
<name>N1QHJ7_SPHMS</name>
<evidence type="ECO:0000256" key="4">
    <source>
        <dbReference type="ARBA" id="ARBA00012632"/>
    </source>
</evidence>
<comment type="catalytic activity">
    <reaction evidence="13">
        <text>1D-myo-inositol 1,2,6-trisphosphate + H2O = 1D-myo-inositol 1,2-bisphosphate + phosphate</text>
        <dbReference type="Rhea" id="RHEA:77131"/>
        <dbReference type="ChEBI" id="CHEBI:15377"/>
        <dbReference type="ChEBI" id="CHEBI:43474"/>
        <dbReference type="ChEBI" id="CHEBI:195537"/>
        <dbReference type="ChEBI" id="CHEBI:195539"/>
    </reaction>
    <physiologicalReaction direction="left-to-right" evidence="13">
        <dbReference type="Rhea" id="RHEA:77132"/>
    </physiologicalReaction>
</comment>
<comment type="catalytic activity">
    <reaction evidence="11">
        <text>1D-myo-inositol 1,2,5,6-tetrakisphosphate + H2O = 1D-myo-inositol 1,2,6-trisphosphate + phosphate</text>
        <dbReference type="Rhea" id="RHEA:77119"/>
        <dbReference type="ChEBI" id="CHEBI:15377"/>
        <dbReference type="ChEBI" id="CHEBI:43474"/>
        <dbReference type="ChEBI" id="CHEBI:195535"/>
        <dbReference type="ChEBI" id="CHEBI:195537"/>
    </reaction>
    <physiologicalReaction direction="left-to-right" evidence="11">
        <dbReference type="Rhea" id="RHEA:77120"/>
    </physiologicalReaction>
</comment>
<comment type="catalytic activity">
    <reaction evidence="12">
        <text>1D-myo-inositol 1,2-bisphosphate + H2O = 1D-myo-inositol 2-phosphate + phosphate</text>
        <dbReference type="Rhea" id="RHEA:77135"/>
        <dbReference type="ChEBI" id="CHEBI:15377"/>
        <dbReference type="ChEBI" id="CHEBI:43474"/>
        <dbReference type="ChEBI" id="CHEBI:84142"/>
        <dbReference type="ChEBI" id="CHEBI:195539"/>
    </reaction>
    <physiologicalReaction direction="left-to-right" evidence="12">
        <dbReference type="Rhea" id="RHEA:77136"/>
    </physiologicalReaction>
</comment>
<dbReference type="OMA" id="CRVTFAQ"/>
<keyword evidence="6" id="KW-0378">Hydrolase</keyword>
<evidence type="ECO:0000256" key="1">
    <source>
        <dbReference type="ARBA" id="ARBA00004613"/>
    </source>
</evidence>
<evidence type="ECO:0000256" key="5">
    <source>
        <dbReference type="ARBA" id="ARBA00022525"/>
    </source>
</evidence>
<feature type="active site" description="Proton donor" evidence="18">
    <location>
        <position position="357"/>
    </location>
</feature>
<evidence type="ECO:0000256" key="12">
    <source>
        <dbReference type="ARBA" id="ARBA00043675"/>
    </source>
</evidence>
<organism evidence="21 22">
    <name type="scientific">Sphaerulina musiva (strain SO2202)</name>
    <name type="common">Poplar stem canker fungus</name>
    <name type="synonym">Septoria musiva</name>
    <dbReference type="NCBI Taxonomy" id="692275"/>
    <lineage>
        <taxon>Eukaryota</taxon>
        <taxon>Fungi</taxon>
        <taxon>Dikarya</taxon>
        <taxon>Ascomycota</taxon>
        <taxon>Pezizomycotina</taxon>
        <taxon>Dothideomycetes</taxon>
        <taxon>Dothideomycetidae</taxon>
        <taxon>Mycosphaerellales</taxon>
        <taxon>Mycosphaerellaceae</taxon>
        <taxon>Sphaerulina</taxon>
    </lineage>
</organism>
<comment type="catalytic activity">
    <reaction evidence="15">
        <text>1D-myo-inositol hexakisphosphate + H2O = 1D-myo-inositol 1,2,4,5,6-pentakisphosphate + phosphate</text>
        <dbReference type="Rhea" id="RHEA:16989"/>
        <dbReference type="ChEBI" id="CHEBI:15377"/>
        <dbReference type="ChEBI" id="CHEBI:43474"/>
        <dbReference type="ChEBI" id="CHEBI:57798"/>
        <dbReference type="ChEBI" id="CHEBI:58130"/>
        <dbReference type="EC" id="3.1.3.8"/>
    </reaction>
    <physiologicalReaction direction="left-to-right" evidence="15">
        <dbReference type="Rhea" id="RHEA:16990"/>
    </physiologicalReaction>
</comment>
<dbReference type="GeneID" id="27898132"/>
<keyword evidence="22" id="KW-1185">Reference proteome</keyword>
<dbReference type="PIRSF" id="PIRSF000894">
    <property type="entry name" value="Acid_phosphatase"/>
    <property type="match status" value="1"/>
</dbReference>
<dbReference type="PANTHER" id="PTHR20963:SF24">
    <property type="entry name" value="3-PHYTASE B"/>
    <property type="match status" value="1"/>
</dbReference>
<evidence type="ECO:0000256" key="13">
    <source>
        <dbReference type="ARBA" id="ARBA00043721"/>
    </source>
</evidence>
<keyword evidence="5" id="KW-0964">Secreted</keyword>
<dbReference type="HOGENOM" id="CLU_020880_0_0_1"/>
<dbReference type="SUPFAM" id="SSF53254">
    <property type="entry name" value="Phosphoglycerate mutase-like"/>
    <property type="match status" value="1"/>
</dbReference>
<dbReference type="InterPro" id="IPR033379">
    <property type="entry name" value="Acid_Pase_AS"/>
</dbReference>
<feature type="signal peptide" evidence="20">
    <location>
        <begin position="1"/>
        <end position="18"/>
    </location>
</feature>
<dbReference type="GO" id="GO:0003993">
    <property type="term" value="F:acid phosphatase activity"/>
    <property type="evidence" value="ECO:0007669"/>
    <property type="project" value="TreeGrafter"/>
</dbReference>
<evidence type="ECO:0000256" key="20">
    <source>
        <dbReference type="SAM" id="SignalP"/>
    </source>
</evidence>
<feature type="disulfide bond" evidence="19">
    <location>
        <begin position="209"/>
        <end position="460"/>
    </location>
</feature>
<evidence type="ECO:0000256" key="18">
    <source>
        <dbReference type="PIRSR" id="PIRSR000894-1"/>
    </source>
</evidence>
<evidence type="ECO:0000256" key="3">
    <source>
        <dbReference type="ARBA" id="ARBA00011245"/>
    </source>
</evidence>
<comment type="catalytic activity">
    <reaction evidence="14">
        <text>1D-myo-inositol 1,2,4,5,6-pentakisphosphate + H2O = 1D-myo-inositol 1,2,5,6-tetrakisphosphate + phosphate</text>
        <dbReference type="Rhea" id="RHEA:77115"/>
        <dbReference type="ChEBI" id="CHEBI:15377"/>
        <dbReference type="ChEBI" id="CHEBI:43474"/>
        <dbReference type="ChEBI" id="CHEBI:57798"/>
        <dbReference type="ChEBI" id="CHEBI:195535"/>
    </reaction>
    <physiologicalReaction direction="left-to-right" evidence="14">
        <dbReference type="Rhea" id="RHEA:77116"/>
    </physiologicalReaction>
</comment>
<dbReference type="CDD" id="cd07061">
    <property type="entry name" value="HP_HAP_like"/>
    <property type="match status" value="1"/>
</dbReference>
<dbReference type="EMBL" id="KB456260">
    <property type="protein sequence ID" value="EMF16701.1"/>
    <property type="molecule type" value="Genomic_DNA"/>
</dbReference>
<proteinExistence type="inferred from homology"/>
<feature type="disulfide bond" evidence="19">
    <location>
        <begin position="26"/>
        <end position="35"/>
    </location>
</feature>
<evidence type="ECO:0000256" key="19">
    <source>
        <dbReference type="PIRSR" id="PIRSR000894-2"/>
    </source>
</evidence>
<protein>
    <recommendedName>
        <fullName evidence="16">Phytase A</fullName>
        <ecNumber evidence="4">3.1.3.8</ecNumber>
    </recommendedName>
    <alternativeName>
        <fullName evidence="17">Histidine acid phosphatase phyA</fullName>
    </alternativeName>
    <alternativeName>
        <fullName evidence="10">Myo-inositol hexakisphosphate phosphohydrolase A</fullName>
    </alternativeName>
    <alternativeName>
        <fullName evidence="9">Myo-inositol-hexaphosphate 3-phosphohydrolase A</fullName>
    </alternativeName>
</protein>
<dbReference type="PANTHER" id="PTHR20963">
    <property type="entry name" value="MULTIPLE INOSITOL POLYPHOSPHATE PHOSPHATASE-RELATED"/>
    <property type="match status" value="1"/>
</dbReference>
<keyword evidence="7 19" id="KW-1015">Disulfide bond</keyword>
<dbReference type="InterPro" id="IPR029033">
    <property type="entry name" value="His_PPase_superfam"/>
</dbReference>